<dbReference type="EC" id="2.4.-.-" evidence="5"/>
<evidence type="ECO:0000259" key="4">
    <source>
        <dbReference type="Pfam" id="PF00535"/>
    </source>
</evidence>
<dbReference type="Proteomes" id="UP000823201">
    <property type="component" value="Unassembled WGS sequence"/>
</dbReference>
<comment type="caution">
    <text evidence="5">The sequence shown here is derived from an EMBL/GenBank/DDBJ whole genome shotgun (WGS) entry which is preliminary data.</text>
</comment>
<dbReference type="InterPro" id="IPR029044">
    <property type="entry name" value="Nucleotide-diphossugar_trans"/>
</dbReference>
<dbReference type="GO" id="GO:0016757">
    <property type="term" value="F:glycosyltransferase activity"/>
    <property type="evidence" value="ECO:0007669"/>
    <property type="project" value="UniProtKB-KW"/>
</dbReference>
<dbReference type="CDD" id="cd00761">
    <property type="entry name" value="Glyco_tranf_GTA_type"/>
    <property type="match status" value="1"/>
</dbReference>
<comment type="similarity">
    <text evidence="1">Belongs to the glycosyltransferase 2 family.</text>
</comment>
<keyword evidence="3 5" id="KW-0808">Transferase</keyword>
<evidence type="ECO:0000313" key="6">
    <source>
        <dbReference type="Proteomes" id="UP000823201"/>
    </source>
</evidence>
<feature type="domain" description="Glycosyltransferase 2-like" evidence="4">
    <location>
        <begin position="8"/>
        <end position="134"/>
    </location>
</feature>
<evidence type="ECO:0000256" key="3">
    <source>
        <dbReference type="ARBA" id="ARBA00022679"/>
    </source>
</evidence>
<reference evidence="5 6" key="1">
    <citation type="submission" date="2021-01" db="EMBL/GenBank/DDBJ databases">
        <title>Genomic Encyclopedia of Type Strains, Phase IV (KMG-IV): sequencing the most valuable type-strain genomes for metagenomic binning, comparative biology and taxonomic classification.</title>
        <authorList>
            <person name="Goeker M."/>
        </authorList>
    </citation>
    <scope>NUCLEOTIDE SEQUENCE [LARGE SCALE GENOMIC DNA]</scope>
    <source>
        <strain evidence="5 6">DSM 100968</strain>
    </source>
</reference>
<evidence type="ECO:0000256" key="2">
    <source>
        <dbReference type="ARBA" id="ARBA00022676"/>
    </source>
</evidence>
<gene>
    <name evidence="5" type="ORF">JOC27_002241</name>
</gene>
<dbReference type="Gene3D" id="3.90.550.10">
    <property type="entry name" value="Spore Coat Polysaccharide Biosynthesis Protein SpsA, Chain A"/>
    <property type="match status" value="1"/>
</dbReference>
<dbReference type="InterPro" id="IPR050834">
    <property type="entry name" value="Glycosyltransf_2"/>
</dbReference>
<sequence length="252" mass="28282">MTCEVQVSVITPCYNAAATIQATIDSVCAQSHRDWEMIIADDGSTDGSRDLISQAAARDSRIRPVFAKSNGGAARARNLALDVARGRYIAFLDSDDCWKPDKLEKQLAFMQKQGCAFSFTAYEYVDRKGQPLGKIIAAPAQVRYRDMLKNTIVGCLTVMIDREQTGPFHMPDLKSRQDLATWLSLLKRGYVAYGLDENLADYRISGASSLSGNKWTAAKKTWHVYRRQERLPLAKACWYFCHYAANAVRKHI</sequence>
<dbReference type="PANTHER" id="PTHR43685:SF5">
    <property type="entry name" value="GLYCOSYLTRANSFERASE EPSE-RELATED"/>
    <property type="match status" value="1"/>
</dbReference>
<dbReference type="Pfam" id="PF00535">
    <property type="entry name" value="Glycos_transf_2"/>
    <property type="match status" value="1"/>
</dbReference>
<dbReference type="SUPFAM" id="SSF53448">
    <property type="entry name" value="Nucleotide-diphospho-sugar transferases"/>
    <property type="match status" value="1"/>
</dbReference>
<dbReference type="RefSeq" id="WP_205007332.1">
    <property type="nucleotide sequence ID" value="NZ_CBCRXA010000023.1"/>
</dbReference>
<keyword evidence="6" id="KW-1185">Reference proteome</keyword>
<organism evidence="5 6">
    <name type="scientific">Sporolactobacillus spathodeae</name>
    <dbReference type="NCBI Taxonomy" id="1465502"/>
    <lineage>
        <taxon>Bacteria</taxon>
        <taxon>Bacillati</taxon>
        <taxon>Bacillota</taxon>
        <taxon>Bacilli</taxon>
        <taxon>Bacillales</taxon>
        <taxon>Sporolactobacillaceae</taxon>
        <taxon>Sporolactobacillus</taxon>
    </lineage>
</organism>
<proteinExistence type="inferred from homology"/>
<dbReference type="PANTHER" id="PTHR43685">
    <property type="entry name" value="GLYCOSYLTRANSFERASE"/>
    <property type="match status" value="1"/>
</dbReference>
<dbReference type="NCBIfam" id="NF047683">
    <property type="entry name" value="TeichurnBiosyTuaG"/>
    <property type="match status" value="1"/>
</dbReference>
<protein>
    <submittedName>
        <fullName evidence="5">Teichuronic acid biosynthesis glycosyltransferase TuaG</fullName>
        <ecNumber evidence="5">2.4.-.-</ecNumber>
    </submittedName>
</protein>
<name>A0ABS2QC95_9BACL</name>
<dbReference type="EMBL" id="JAFBEV010000023">
    <property type="protein sequence ID" value="MBM7658779.1"/>
    <property type="molecule type" value="Genomic_DNA"/>
</dbReference>
<keyword evidence="2 5" id="KW-0328">Glycosyltransferase</keyword>
<evidence type="ECO:0000313" key="5">
    <source>
        <dbReference type="EMBL" id="MBM7658779.1"/>
    </source>
</evidence>
<accession>A0ABS2QC95</accession>
<evidence type="ECO:0000256" key="1">
    <source>
        <dbReference type="ARBA" id="ARBA00006739"/>
    </source>
</evidence>
<dbReference type="InterPro" id="IPR001173">
    <property type="entry name" value="Glyco_trans_2-like"/>
</dbReference>